<dbReference type="Proteomes" id="UP000237466">
    <property type="component" value="Unassembled WGS sequence"/>
</dbReference>
<gene>
    <name evidence="6" type="ORF">CRN52_20320</name>
</gene>
<name>A0A1W6MC03_VIBVL</name>
<keyword evidence="4 5" id="KW-0472">Membrane</keyword>
<dbReference type="InterPro" id="IPR012451">
    <property type="entry name" value="DUF1656"/>
</dbReference>
<dbReference type="AlphaFoldDB" id="A0A1W6MC03"/>
<protein>
    <submittedName>
        <fullName evidence="6">DUF1656 domain-containing protein</fullName>
    </submittedName>
</protein>
<keyword evidence="3 5" id="KW-1133">Transmembrane helix</keyword>
<sequence>MHAIPHEIAWGEIYFTPLLLVAALAYGLTLLTTKMSVKTGLYRYISHPTLAEICLFVIFTGAFSQVISIV</sequence>
<dbReference type="Pfam" id="PF07869">
    <property type="entry name" value="DUF1656"/>
    <property type="match status" value="1"/>
</dbReference>
<evidence type="ECO:0000256" key="4">
    <source>
        <dbReference type="ARBA" id="ARBA00023136"/>
    </source>
</evidence>
<feature type="transmembrane region" description="Helical" evidence="5">
    <location>
        <begin position="44"/>
        <end position="67"/>
    </location>
</feature>
<evidence type="ECO:0000256" key="3">
    <source>
        <dbReference type="ARBA" id="ARBA00022989"/>
    </source>
</evidence>
<accession>A0A1W6MC03</accession>
<comment type="caution">
    <text evidence="6">The sequence shown here is derived from an EMBL/GenBank/DDBJ whole genome shotgun (WGS) entry which is preliminary data.</text>
</comment>
<dbReference type="EMBL" id="PDGH01000126">
    <property type="protein sequence ID" value="POB44064.1"/>
    <property type="molecule type" value="Genomic_DNA"/>
</dbReference>
<proteinExistence type="predicted"/>
<keyword evidence="2 5" id="KW-0812">Transmembrane</keyword>
<feature type="transmembrane region" description="Helical" evidence="5">
    <location>
        <begin position="13"/>
        <end position="32"/>
    </location>
</feature>
<evidence type="ECO:0000313" key="7">
    <source>
        <dbReference type="Proteomes" id="UP000237466"/>
    </source>
</evidence>
<evidence type="ECO:0000256" key="1">
    <source>
        <dbReference type="ARBA" id="ARBA00022475"/>
    </source>
</evidence>
<evidence type="ECO:0000256" key="5">
    <source>
        <dbReference type="SAM" id="Phobius"/>
    </source>
</evidence>
<dbReference type="RefSeq" id="WP_015728266.1">
    <property type="nucleotide sequence ID" value="NZ_AP026553.1"/>
</dbReference>
<keyword evidence="1" id="KW-1003">Cell membrane</keyword>
<evidence type="ECO:0000256" key="2">
    <source>
        <dbReference type="ARBA" id="ARBA00022692"/>
    </source>
</evidence>
<organism evidence="6 7">
    <name type="scientific">Vibrio vulnificus</name>
    <dbReference type="NCBI Taxonomy" id="672"/>
    <lineage>
        <taxon>Bacteria</taxon>
        <taxon>Pseudomonadati</taxon>
        <taxon>Pseudomonadota</taxon>
        <taxon>Gammaproteobacteria</taxon>
        <taxon>Vibrionales</taxon>
        <taxon>Vibrionaceae</taxon>
        <taxon>Vibrio</taxon>
    </lineage>
</organism>
<evidence type="ECO:0000313" key="6">
    <source>
        <dbReference type="EMBL" id="POB44064.1"/>
    </source>
</evidence>
<reference evidence="6 7" key="1">
    <citation type="journal article" date="2018" name="Front. Microbiol.">
        <title>Phylogeny of Vibrio vulnificus from the Analysis of the Core-Genome: Implications for Intra-Species Taxonomy.</title>
        <authorList>
            <person name="Roig F.J."/>
            <person name="Gonzalez-Candelas F."/>
            <person name="Sanjuan E."/>
            <person name="Fouz B."/>
            <person name="Feil E.J."/>
            <person name="Llorens C."/>
            <person name="Baker-Austin C."/>
            <person name="Oliver J.D."/>
            <person name="Danin-Poleg Y."/>
            <person name="Gibas C.J."/>
            <person name="Kashi Y."/>
            <person name="Gulig P.A."/>
            <person name="Morrison S.S."/>
            <person name="Amaro C."/>
        </authorList>
    </citation>
    <scope>NUCLEOTIDE SEQUENCE [LARGE SCALE GENOMIC DNA]</scope>
    <source>
        <strain evidence="6 7">CECT4608</strain>
    </source>
</reference>